<accession>A0A2S4KMD4</accession>
<protein>
    <submittedName>
        <fullName evidence="2">Uncharacterized protein</fullName>
    </submittedName>
</protein>
<evidence type="ECO:0000313" key="2">
    <source>
        <dbReference type="EMBL" id="POR31340.1"/>
    </source>
</evidence>
<evidence type="ECO:0000256" key="1">
    <source>
        <dbReference type="ARBA" id="ARBA00035112"/>
    </source>
</evidence>
<comment type="caution">
    <text evidence="2">The sequence shown here is derived from an EMBL/GenBank/DDBJ whole genome shotgun (WGS) entry which is preliminary data.</text>
</comment>
<dbReference type="OrthoDB" id="4870812at2759"/>
<name>A0A2S4KMD4_9HYPO</name>
<dbReference type="STRING" id="94208.A0A2S4KMD4"/>
<dbReference type="AlphaFoldDB" id="A0A2S4KMD4"/>
<dbReference type="Proteomes" id="UP000237481">
    <property type="component" value="Unassembled WGS sequence"/>
</dbReference>
<evidence type="ECO:0000313" key="3">
    <source>
        <dbReference type="Proteomes" id="UP000237481"/>
    </source>
</evidence>
<dbReference type="Pfam" id="PF11807">
    <property type="entry name" value="UstYa"/>
    <property type="match status" value="1"/>
</dbReference>
<dbReference type="PANTHER" id="PTHR33365">
    <property type="entry name" value="YALI0B05434P"/>
    <property type="match status" value="1"/>
</dbReference>
<dbReference type="GO" id="GO:0043386">
    <property type="term" value="P:mycotoxin biosynthetic process"/>
    <property type="evidence" value="ECO:0007669"/>
    <property type="project" value="InterPro"/>
</dbReference>
<reference evidence="2 3" key="1">
    <citation type="submission" date="2018-01" db="EMBL/GenBank/DDBJ databases">
        <title>Harnessing the power of phylogenomics to disentangle the directionality and signatures of interkingdom host jumping in the parasitic fungal genus Tolypocladium.</title>
        <authorList>
            <person name="Quandt C.A."/>
            <person name="Patterson W."/>
            <person name="Spatafora J.W."/>
        </authorList>
    </citation>
    <scope>NUCLEOTIDE SEQUENCE [LARGE SCALE GENOMIC DNA]</scope>
    <source>
        <strain evidence="2 3">NRBC 100945</strain>
    </source>
</reference>
<dbReference type="EMBL" id="PKSG01001061">
    <property type="protein sequence ID" value="POR31340.1"/>
    <property type="molecule type" value="Genomic_DNA"/>
</dbReference>
<organism evidence="2 3">
    <name type="scientific">Tolypocladium paradoxum</name>
    <dbReference type="NCBI Taxonomy" id="94208"/>
    <lineage>
        <taxon>Eukaryota</taxon>
        <taxon>Fungi</taxon>
        <taxon>Dikarya</taxon>
        <taxon>Ascomycota</taxon>
        <taxon>Pezizomycotina</taxon>
        <taxon>Sordariomycetes</taxon>
        <taxon>Hypocreomycetidae</taxon>
        <taxon>Hypocreales</taxon>
        <taxon>Ophiocordycipitaceae</taxon>
        <taxon>Tolypocladium</taxon>
    </lineage>
</organism>
<comment type="similarity">
    <text evidence="1">Belongs to the ustYa family.</text>
</comment>
<sequence>MAKAPFRNAISYEQRQFELLAIYLNNGTLNPHKTNAFNGPPREELEDQWDHLMKHESVRVQTGDLGQFEGDDSIIELADGSGHYSTVAVFHGLHCVQRLHHYLYLDHYYHELADEETFLLKQHTGSHEKSPTDSSGHGPLIGLSEHCLDWLRQYVQCNADTTLIPVHWSAEYDPPGLRCRRSSAHNIPALQVLWPQTLANTSAWSGITSTTGWQSVPLAPSSRVCSSIRYSVSG</sequence>
<gene>
    <name evidence="2" type="ORF">TPAR_08442</name>
</gene>
<dbReference type="PANTHER" id="PTHR33365:SF7">
    <property type="entry name" value="TAT PATHWAY SIGNAL SEQUENCE"/>
    <property type="match status" value="1"/>
</dbReference>
<keyword evidence="3" id="KW-1185">Reference proteome</keyword>
<proteinExistence type="inferred from homology"/>
<dbReference type="InterPro" id="IPR021765">
    <property type="entry name" value="UstYa-like"/>
</dbReference>